<dbReference type="OrthoDB" id="2325716at2759"/>
<comment type="caution">
    <text evidence="1">The sequence shown here is derived from an EMBL/GenBank/DDBJ whole genome shotgun (WGS) entry which is preliminary data.</text>
</comment>
<protein>
    <submittedName>
        <fullName evidence="1">Uncharacterized protein</fullName>
    </submittedName>
</protein>
<evidence type="ECO:0000313" key="2">
    <source>
        <dbReference type="Proteomes" id="UP000242450"/>
    </source>
</evidence>
<dbReference type="Proteomes" id="UP000242450">
    <property type="component" value="Chromosome 3"/>
</dbReference>
<sequence>MLGYKGHYKVTTLHWAAFRNATRHWVQEKPNGLLYFRHQSLRSAVEKKLLGKARICADTCWLRGGSLRHDTFGFGWSPESHQSEENPFLAAVTFFGQCQSLLREIERTRGRRCWPQAVEKTRWKTQSNVEIWNGPEKEAVKNKKDYSSKTLPLGKMDGAVKLSRQRILSAK</sequence>
<feature type="non-terminal residue" evidence="1">
    <location>
        <position position="171"/>
    </location>
</feature>
<organism evidence="1 2">
    <name type="scientific">Cervus elaphus hippelaphus</name>
    <name type="common">European red deer</name>
    <dbReference type="NCBI Taxonomy" id="46360"/>
    <lineage>
        <taxon>Eukaryota</taxon>
        <taxon>Metazoa</taxon>
        <taxon>Chordata</taxon>
        <taxon>Craniata</taxon>
        <taxon>Vertebrata</taxon>
        <taxon>Euteleostomi</taxon>
        <taxon>Mammalia</taxon>
        <taxon>Eutheria</taxon>
        <taxon>Laurasiatheria</taxon>
        <taxon>Artiodactyla</taxon>
        <taxon>Ruminantia</taxon>
        <taxon>Pecora</taxon>
        <taxon>Cervidae</taxon>
        <taxon>Cervinae</taxon>
        <taxon>Cervus</taxon>
    </lineage>
</organism>
<accession>A0A212DEQ4</accession>
<gene>
    <name evidence="1" type="ORF">Celaphus_00011808</name>
</gene>
<reference evidence="1 2" key="1">
    <citation type="journal article" date="2018" name="Mol. Genet. Genomics">
        <title>The red deer Cervus elaphus genome CerEla1.0: sequencing, annotating, genes, and chromosomes.</title>
        <authorList>
            <person name="Bana N.A."/>
            <person name="Nyiri A."/>
            <person name="Nagy J."/>
            <person name="Frank K."/>
            <person name="Nagy T."/>
            <person name="Steger V."/>
            <person name="Schiller M."/>
            <person name="Lakatos P."/>
            <person name="Sugar L."/>
            <person name="Horn P."/>
            <person name="Barta E."/>
            <person name="Orosz L."/>
        </authorList>
    </citation>
    <scope>NUCLEOTIDE SEQUENCE [LARGE SCALE GENOMIC DNA]</scope>
    <source>
        <strain evidence="1">Hungarian</strain>
    </source>
</reference>
<dbReference type="EMBL" id="MKHE01000003">
    <property type="protein sequence ID" value="OWK16624.1"/>
    <property type="molecule type" value="Genomic_DNA"/>
</dbReference>
<dbReference type="AlphaFoldDB" id="A0A212DEQ4"/>
<name>A0A212DEQ4_CEREH</name>
<proteinExistence type="predicted"/>
<evidence type="ECO:0000313" key="1">
    <source>
        <dbReference type="EMBL" id="OWK16624.1"/>
    </source>
</evidence>
<keyword evidence="2" id="KW-1185">Reference proteome</keyword>